<keyword evidence="4" id="KW-1185">Reference proteome</keyword>
<feature type="compositionally biased region" description="Polar residues" evidence="1">
    <location>
        <begin position="168"/>
        <end position="182"/>
    </location>
</feature>
<evidence type="ECO:0000313" key="4">
    <source>
        <dbReference type="Proteomes" id="UP000324705"/>
    </source>
</evidence>
<name>A0A9R1C299_TRITD</name>
<dbReference type="AlphaFoldDB" id="A0A9R1C299"/>
<protein>
    <recommendedName>
        <fullName evidence="2">Tf2-1-like SH3-like domain-containing protein</fullName>
    </recommendedName>
</protein>
<evidence type="ECO:0000313" key="3">
    <source>
        <dbReference type="EMBL" id="VAI89568.1"/>
    </source>
</evidence>
<reference evidence="3 4" key="1">
    <citation type="submission" date="2017-09" db="EMBL/GenBank/DDBJ databases">
        <authorList>
            <consortium name="International Durum Wheat Genome Sequencing Consortium (IDWGSC)"/>
            <person name="Milanesi L."/>
        </authorList>
    </citation>
    <scope>NUCLEOTIDE SEQUENCE [LARGE SCALE GENOMIC DNA]</scope>
    <source>
        <strain evidence="4">cv. Svevo</strain>
    </source>
</reference>
<proteinExistence type="predicted"/>
<dbReference type="EMBL" id="LT934124">
    <property type="protein sequence ID" value="VAI89568.1"/>
    <property type="molecule type" value="Genomic_DNA"/>
</dbReference>
<dbReference type="InterPro" id="IPR056924">
    <property type="entry name" value="SH3_Tf2-1"/>
</dbReference>
<dbReference type="PANTHER" id="PTHR46148">
    <property type="entry name" value="CHROMO DOMAIN-CONTAINING PROTEIN"/>
    <property type="match status" value="1"/>
</dbReference>
<sequence>MKDQADQKRSERSFSLGDWVFVKLQPYVQVSVAAWANHTLSFKFFGPFQVTSRIGSVAYRLQLPEGSRVHPVFHVSLLRGALPPGAETVSSLPEPALPYSPPDFPEKVLARRLITKGKSKIPQVLIKWSSQLEALASWEDFFELRSRFPGAAVWGQAASEERGDVTADTASASRPEPTSTTGRLKRRKKPNKLFDPSTWEL</sequence>
<evidence type="ECO:0000259" key="2">
    <source>
        <dbReference type="Pfam" id="PF24626"/>
    </source>
</evidence>
<dbReference type="Pfam" id="PF24626">
    <property type="entry name" value="SH3_Tf2-1"/>
    <property type="match status" value="1"/>
</dbReference>
<dbReference type="InterPro" id="IPR016197">
    <property type="entry name" value="Chromo-like_dom_sf"/>
</dbReference>
<gene>
    <name evidence="3" type="ORF">TRITD_7Bv1G147180</name>
</gene>
<feature type="region of interest" description="Disordered" evidence="1">
    <location>
        <begin position="157"/>
        <end position="201"/>
    </location>
</feature>
<dbReference type="Gramene" id="TRITD7Bv1G147180.1">
    <property type="protein sequence ID" value="TRITD7Bv1G147180.1"/>
    <property type="gene ID" value="TRITD7Bv1G147180"/>
</dbReference>
<dbReference type="SUPFAM" id="SSF54160">
    <property type="entry name" value="Chromo domain-like"/>
    <property type="match status" value="1"/>
</dbReference>
<dbReference type="OMA" id="ESYAHEN"/>
<evidence type="ECO:0000256" key="1">
    <source>
        <dbReference type="SAM" id="MobiDB-lite"/>
    </source>
</evidence>
<feature type="domain" description="Tf2-1-like SH3-like" evidence="2">
    <location>
        <begin position="17"/>
        <end position="79"/>
    </location>
</feature>
<dbReference type="Proteomes" id="UP000324705">
    <property type="component" value="Chromosome 7B"/>
</dbReference>
<accession>A0A9R1C299</accession>
<dbReference type="PANTHER" id="PTHR46148:SF52">
    <property type="entry name" value="OS04G0603800 PROTEIN"/>
    <property type="match status" value="1"/>
</dbReference>
<organism evidence="3 4">
    <name type="scientific">Triticum turgidum subsp. durum</name>
    <name type="common">Durum wheat</name>
    <name type="synonym">Triticum durum</name>
    <dbReference type="NCBI Taxonomy" id="4567"/>
    <lineage>
        <taxon>Eukaryota</taxon>
        <taxon>Viridiplantae</taxon>
        <taxon>Streptophyta</taxon>
        <taxon>Embryophyta</taxon>
        <taxon>Tracheophyta</taxon>
        <taxon>Spermatophyta</taxon>
        <taxon>Magnoliopsida</taxon>
        <taxon>Liliopsida</taxon>
        <taxon>Poales</taxon>
        <taxon>Poaceae</taxon>
        <taxon>BOP clade</taxon>
        <taxon>Pooideae</taxon>
        <taxon>Triticodae</taxon>
        <taxon>Triticeae</taxon>
        <taxon>Triticinae</taxon>
        <taxon>Triticum</taxon>
    </lineage>
</organism>